<organism evidence="7 8">
    <name type="scientific">Rhodococcus cercidiphylli</name>
    <dbReference type="NCBI Taxonomy" id="489916"/>
    <lineage>
        <taxon>Bacteria</taxon>
        <taxon>Bacillati</taxon>
        <taxon>Actinomycetota</taxon>
        <taxon>Actinomycetes</taxon>
        <taxon>Mycobacteriales</taxon>
        <taxon>Nocardiaceae</taxon>
        <taxon>Rhodococcus</taxon>
    </lineage>
</organism>
<feature type="domain" description="Aldehyde dehydrogenase" evidence="6">
    <location>
        <begin position="39"/>
        <end position="507"/>
    </location>
</feature>
<feature type="active site" evidence="3">
    <location>
        <position position="279"/>
    </location>
</feature>
<protein>
    <submittedName>
        <fullName evidence="7">Aldehyde dehydrogenase family protein</fullName>
    </submittedName>
</protein>
<sequence length="510" mass="54200">MTTIEQSTSAGRTSADVNSEAGRNAEQRLMIDGVLRASRSGDTFDNISPATGAVIGVAAAAGREDMDEAIGAARRAFDETEWSTDRALRRRVLLQLHEALVSEQEQLRTEIIAEAGSPLSATYLAQLDWPLADGLTYPAELIDTYEWERDLGPLSFGPADNKRRVYKEPIGVVGAIAPWNFPFEIIVNKIGQALATGNTMILKPDPNTPWTSTRIGRLMAEHTDIPAGVFNVVPTPNNSIAEMLVSDPRVDMISFTGSTGVGKMLQQKASASLKRVFLELGGKSAMIALEDADLAQVIPSAAQACLHAGQGCALTTRLLVPNSRYDEVVEMVTDMYGQLPVGDPADLQTFVGPVINVKQKARILGMLQGAAAEGGRITVGGGAAKNLPEHLAGGFYIEPTVIAGTTNDATIAQQEVFGPVLTVLGYDTEDQAVRIANDSMYGLSGAIFSASTEHGLAVAKRIRTGSMSVNGGVFYGADSPYGGYKVSGQGRQNGLEGFEQHLETKAIGFI</sequence>
<evidence type="ECO:0000256" key="1">
    <source>
        <dbReference type="ARBA" id="ARBA00009986"/>
    </source>
</evidence>
<dbReference type="Proteomes" id="UP001185899">
    <property type="component" value="Unassembled WGS sequence"/>
</dbReference>
<dbReference type="Gene3D" id="3.40.309.10">
    <property type="entry name" value="Aldehyde Dehydrogenase, Chain A, domain 2"/>
    <property type="match status" value="1"/>
</dbReference>
<evidence type="ECO:0000256" key="5">
    <source>
        <dbReference type="SAM" id="MobiDB-lite"/>
    </source>
</evidence>
<evidence type="ECO:0000256" key="2">
    <source>
        <dbReference type="ARBA" id="ARBA00023002"/>
    </source>
</evidence>
<feature type="compositionally biased region" description="Polar residues" evidence="5">
    <location>
        <begin position="1"/>
        <end position="17"/>
    </location>
</feature>
<comment type="caution">
    <text evidence="7">The sequence shown here is derived from an EMBL/GenBank/DDBJ whole genome shotgun (WGS) entry which is preliminary data.</text>
</comment>
<feature type="region of interest" description="Disordered" evidence="5">
    <location>
        <begin position="1"/>
        <end position="23"/>
    </location>
</feature>
<dbReference type="InterPro" id="IPR016163">
    <property type="entry name" value="Ald_DH_C"/>
</dbReference>
<dbReference type="Pfam" id="PF00171">
    <property type="entry name" value="Aldedh"/>
    <property type="match status" value="1"/>
</dbReference>
<evidence type="ECO:0000259" key="6">
    <source>
        <dbReference type="Pfam" id="PF00171"/>
    </source>
</evidence>
<evidence type="ECO:0000256" key="4">
    <source>
        <dbReference type="RuleBase" id="RU003345"/>
    </source>
</evidence>
<dbReference type="SUPFAM" id="SSF53720">
    <property type="entry name" value="ALDH-like"/>
    <property type="match status" value="1"/>
</dbReference>
<evidence type="ECO:0000256" key="3">
    <source>
        <dbReference type="PROSITE-ProRule" id="PRU10007"/>
    </source>
</evidence>
<dbReference type="PANTHER" id="PTHR42804">
    <property type="entry name" value="ALDEHYDE DEHYDROGENASE"/>
    <property type="match status" value="1"/>
</dbReference>
<dbReference type="Gene3D" id="3.40.605.10">
    <property type="entry name" value="Aldehyde Dehydrogenase, Chain A, domain 1"/>
    <property type="match status" value="1"/>
</dbReference>
<reference evidence="7 8" key="1">
    <citation type="submission" date="2023-10" db="EMBL/GenBank/DDBJ databases">
        <title>Development of a sustainable strategy for remediation of hydrocarbon-contaminated territories based on the waste exchange concept.</title>
        <authorList>
            <person name="Krivoruchko A."/>
        </authorList>
    </citation>
    <scope>NUCLEOTIDE SEQUENCE [LARGE SCALE GENOMIC DNA]</scope>
    <source>
        <strain evidence="7 8">IEGM 1322</strain>
    </source>
</reference>
<proteinExistence type="inferred from homology"/>
<dbReference type="InterPro" id="IPR016161">
    <property type="entry name" value="Ald_DH/histidinol_DH"/>
</dbReference>
<dbReference type="PROSITE" id="PS00687">
    <property type="entry name" value="ALDEHYDE_DEHYDR_GLU"/>
    <property type="match status" value="1"/>
</dbReference>
<evidence type="ECO:0000313" key="8">
    <source>
        <dbReference type="Proteomes" id="UP001185899"/>
    </source>
</evidence>
<accession>A0ABU4AWF2</accession>
<dbReference type="RefSeq" id="WP_317548009.1">
    <property type="nucleotide sequence ID" value="NZ_JAWLKE010000003.1"/>
</dbReference>
<gene>
    <name evidence="7" type="ORF">R3P95_08425</name>
</gene>
<dbReference type="PANTHER" id="PTHR42804:SF1">
    <property type="entry name" value="ALDEHYDE DEHYDROGENASE-RELATED"/>
    <property type="match status" value="1"/>
</dbReference>
<dbReference type="InterPro" id="IPR015590">
    <property type="entry name" value="Aldehyde_DH_dom"/>
</dbReference>
<evidence type="ECO:0000313" key="7">
    <source>
        <dbReference type="EMBL" id="MDV6230571.1"/>
    </source>
</evidence>
<comment type="similarity">
    <text evidence="1 4">Belongs to the aldehyde dehydrogenase family.</text>
</comment>
<keyword evidence="8" id="KW-1185">Reference proteome</keyword>
<keyword evidence="2 4" id="KW-0560">Oxidoreductase</keyword>
<dbReference type="CDD" id="cd07089">
    <property type="entry name" value="ALDH_CddD-AldA-like"/>
    <property type="match status" value="1"/>
</dbReference>
<dbReference type="EMBL" id="JAWLKE010000003">
    <property type="protein sequence ID" value="MDV6230571.1"/>
    <property type="molecule type" value="Genomic_DNA"/>
</dbReference>
<dbReference type="InterPro" id="IPR016162">
    <property type="entry name" value="Ald_DH_N"/>
</dbReference>
<name>A0ABU4AWF2_9NOCA</name>
<dbReference type="InterPro" id="IPR029510">
    <property type="entry name" value="Ald_DH_CS_GLU"/>
</dbReference>